<accession>A0A9Q1KW06</accession>
<evidence type="ECO:0000256" key="1">
    <source>
        <dbReference type="ARBA" id="ARBA00004123"/>
    </source>
</evidence>
<comment type="subcellular location">
    <subcellularLocation>
        <location evidence="1">Nucleus</location>
    </subcellularLocation>
</comment>
<dbReference type="GO" id="GO:0005634">
    <property type="term" value="C:nucleus"/>
    <property type="evidence" value="ECO:0007669"/>
    <property type="project" value="UniProtKB-SubCell"/>
</dbReference>
<organism evidence="7 8">
    <name type="scientific">Carnegiea gigantea</name>
    <dbReference type="NCBI Taxonomy" id="171969"/>
    <lineage>
        <taxon>Eukaryota</taxon>
        <taxon>Viridiplantae</taxon>
        <taxon>Streptophyta</taxon>
        <taxon>Embryophyta</taxon>
        <taxon>Tracheophyta</taxon>
        <taxon>Spermatophyta</taxon>
        <taxon>Magnoliopsida</taxon>
        <taxon>eudicotyledons</taxon>
        <taxon>Gunneridae</taxon>
        <taxon>Pentapetalae</taxon>
        <taxon>Caryophyllales</taxon>
        <taxon>Cactineae</taxon>
        <taxon>Cactaceae</taxon>
        <taxon>Cactoideae</taxon>
        <taxon>Echinocereeae</taxon>
        <taxon>Carnegiea</taxon>
    </lineage>
</organism>
<evidence type="ECO:0000313" key="8">
    <source>
        <dbReference type="Proteomes" id="UP001153076"/>
    </source>
</evidence>
<dbReference type="SUPFAM" id="SSF46689">
    <property type="entry name" value="Homeodomain-like"/>
    <property type="match status" value="1"/>
</dbReference>
<keyword evidence="2" id="KW-0805">Transcription regulation</keyword>
<dbReference type="Gene3D" id="1.10.10.60">
    <property type="entry name" value="Homeodomain-like"/>
    <property type="match status" value="1"/>
</dbReference>
<evidence type="ECO:0000256" key="4">
    <source>
        <dbReference type="ARBA" id="ARBA00023242"/>
    </source>
</evidence>
<evidence type="ECO:0000259" key="6">
    <source>
        <dbReference type="Pfam" id="PF00249"/>
    </source>
</evidence>
<dbReference type="InterPro" id="IPR006447">
    <property type="entry name" value="Myb_dom_plants"/>
</dbReference>
<dbReference type="AlphaFoldDB" id="A0A9Q1KW06"/>
<gene>
    <name evidence="7" type="ORF">Cgig2_020214</name>
</gene>
<keyword evidence="3" id="KW-0804">Transcription</keyword>
<evidence type="ECO:0000256" key="2">
    <source>
        <dbReference type="ARBA" id="ARBA00023015"/>
    </source>
</evidence>
<dbReference type="InterPro" id="IPR009057">
    <property type="entry name" value="Homeodomain-like_sf"/>
</dbReference>
<keyword evidence="8" id="KW-1185">Reference proteome</keyword>
<feature type="domain" description="Myb-like" evidence="6">
    <location>
        <begin position="77"/>
        <end position="128"/>
    </location>
</feature>
<feature type="region of interest" description="Disordered" evidence="5">
    <location>
        <begin position="44"/>
        <end position="64"/>
    </location>
</feature>
<dbReference type="PANTHER" id="PTHR31442">
    <property type="entry name" value="HOMEODOMAIN-LIKE SUPERFAMILY PROTEIN-RELATED"/>
    <property type="match status" value="1"/>
</dbReference>
<dbReference type="NCBIfam" id="TIGR01557">
    <property type="entry name" value="myb_SHAQKYF"/>
    <property type="match status" value="1"/>
</dbReference>
<dbReference type="PANTHER" id="PTHR31442:SF29">
    <property type="entry name" value="HOMEODOMAIN-LIKE SUPERFAMILY PROTEIN"/>
    <property type="match status" value="1"/>
</dbReference>
<dbReference type="FunFam" id="1.10.10.60:FF:000007">
    <property type="entry name" value="Two-component response regulator"/>
    <property type="match status" value="1"/>
</dbReference>
<dbReference type="GO" id="GO:0003677">
    <property type="term" value="F:DNA binding"/>
    <property type="evidence" value="ECO:0007669"/>
    <property type="project" value="InterPro"/>
</dbReference>
<dbReference type="Proteomes" id="UP001153076">
    <property type="component" value="Unassembled WGS sequence"/>
</dbReference>
<reference evidence="7" key="1">
    <citation type="submission" date="2022-04" db="EMBL/GenBank/DDBJ databases">
        <title>Carnegiea gigantea Genome sequencing and assembly v2.</title>
        <authorList>
            <person name="Copetti D."/>
            <person name="Sanderson M.J."/>
            <person name="Burquez A."/>
            <person name="Wojciechowski M.F."/>
        </authorList>
    </citation>
    <scope>NUCLEOTIDE SEQUENCE</scope>
    <source>
        <strain evidence="7">SGP5-SGP5p</strain>
        <tissue evidence="7">Aerial part</tissue>
    </source>
</reference>
<dbReference type="GO" id="GO:0003700">
    <property type="term" value="F:DNA-binding transcription factor activity"/>
    <property type="evidence" value="ECO:0007669"/>
    <property type="project" value="InterPro"/>
</dbReference>
<dbReference type="EMBL" id="JAKOGI010000014">
    <property type="protein sequence ID" value="KAJ8450577.1"/>
    <property type="molecule type" value="Genomic_DNA"/>
</dbReference>
<sequence>MTIISTSCDKECHHLHEFPEGLRVLLIDDDIICLTSKKSDRGHRRKCLQDLPGSGSGSDSFTDQDGTLVMVNGERERKNWTQPLHKKFVDVIGRFGGVDKAVPKNILEMMGVPNISSEQVASHLQKHRKAIQKQELETHNNMIISNNNNHHHYHLPQLPANNTYPVRGPMVGSTIGHPTPHNNISNYLQPGRELSNWVVHNGGC</sequence>
<comment type="caution">
    <text evidence="7">The sequence shown here is derived from an EMBL/GenBank/DDBJ whole genome shotgun (WGS) entry which is preliminary data.</text>
</comment>
<evidence type="ECO:0000313" key="7">
    <source>
        <dbReference type="EMBL" id="KAJ8450577.1"/>
    </source>
</evidence>
<dbReference type="InterPro" id="IPR001005">
    <property type="entry name" value="SANT/Myb"/>
</dbReference>
<proteinExistence type="predicted"/>
<evidence type="ECO:0000256" key="3">
    <source>
        <dbReference type="ARBA" id="ARBA00023163"/>
    </source>
</evidence>
<name>A0A9Q1KW06_9CARY</name>
<dbReference type="Pfam" id="PF00249">
    <property type="entry name" value="Myb_DNA-binding"/>
    <property type="match status" value="1"/>
</dbReference>
<keyword evidence="4" id="KW-0539">Nucleus</keyword>
<evidence type="ECO:0000256" key="5">
    <source>
        <dbReference type="SAM" id="MobiDB-lite"/>
    </source>
</evidence>
<dbReference type="InterPro" id="IPR044841">
    <property type="entry name" value="LUX/BOA-like"/>
</dbReference>
<protein>
    <recommendedName>
        <fullName evidence="6">Myb-like domain-containing protein</fullName>
    </recommendedName>
</protein>
<dbReference type="OrthoDB" id="21225at2759"/>